<proteinExistence type="predicted"/>
<sequence length="500" mass="55340">MGHSGRKKYSYQAIGIVIGLSVLFLGLPAWSQRNVTELSETAIAISSTPDLLEGQPLRQKLEATNVVNNSASNPTILLEELESLFTEEFSSYLNLDGQVSSLATNIPAVQTTLKQVASATGIKPGVLYVYFSSSHDHPNNQFQDAATEHPDDVLGVFLITQEGQPIHKELTSVTRRDVMPVAEEFYAQVTNAISGESQYLPPAQQLYDWFIKPIETELQAQGIESLAFAMGCGLRVLPLAALHNGSEFLIERYSLGLIPSIRLTNFDSENFISTPLENTQLLAMGASEFPSQQALPAVSQELDIIAQTFNNSDVFLNEEFTLRNLQQQIAQERYDIVHLASHGVFSSGEPHNSYIQLWDQPLQMNRFHTLGLMDSDIALMVLSACNTAFGDLESEYGFAGLAVNLGIQTALASLWPISDEGTLGVMSYFYDQLKQQPVRATALRQAQLTMLQGDLQFVDGTLYGVHGTPLAHFPEQKYSGRWAFEHPFYWSTYTLVGSPW</sequence>
<accession>A0ABS5Y106</accession>
<feature type="transmembrane region" description="Helical" evidence="1">
    <location>
        <begin position="12"/>
        <end position="30"/>
    </location>
</feature>
<keyword evidence="4" id="KW-1185">Reference proteome</keyword>
<reference evidence="3 4" key="1">
    <citation type="journal article" date="2021" name="Mar. Drugs">
        <title>Genome Reduction and Secondary Metabolism of the Marine Sponge-Associated Cyanobacterium Leptothoe.</title>
        <authorList>
            <person name="Konstantinou D."/>
            <person name="Popin R.V."/>
            <person name="Fewer D.P."/>
            <person name="Sivonen K."/>
            <person name="Gkelis S."/>
        </authorList>
    </citation>
    <scope>NUCLEOTIDE SEQUENCE [LARGE SCALE GENOMIC DNA]</scope>
    <source>
        <strain evidence="3 4">TAU-MAC 1615</strain>
    </source>
</reference>
<comment type="caution">
    <text evidence="3">The sequence shown here is derived from an EMBL/GenBank/DDBJ whole genome shotgun (WGS) entry which is preliminary data.</text>
</comment>
<protein>
    <submittedName>
        <fullName evidence="3">CHAT domain-containing protein</fullName>
    </submittedName>
</protein>
<evidence type="ECO:0000256" key="1">
    <source>
        <dbReference type="SAM" id="Phobius"/>
    </source>
</evidence>
<evidence type="ECO:0000313" key="3">
    <source>
        <dbReference type="EMBL" id="MBT9311475.1"/>
    </source>
</evidence>
<keyword evidence="1" id="KW-0812">Transmembrane</keyword>
<gene>
    <name evidence="3" type="ORF">IXB28_04600</name>
</gene>
<organism evidence="3 4">
    <name type="scientific">Leptothoe kymatousa TAU-MAC 1615</name>
    <dbReference type="NCBI Taxonomy" id="2364775"/>
    <lineage>
        <taxon>Bacteria</taxon>
        <taxon>Bacillati</taxon>
        <taxon>Cyanobacteriota</taxon>
        <taxon>Cyanophyceae</taxon>
        <taxon>Nodosilineales</taxon>
        <taxon>Cymatolegaceae</taxon>
        <taxon>Leptothoe</taxon>
        <taxon>Leptothoe kymatousa</taxon>
    </lineage>
</organism>
<dbReference type="Pfam" id="PF12770">
    <property type="entry name" value="CHAT"/>
    <property type="match status" value="1"/>
</dbReference>
<evidence type="ECO:0000313" key="4">
    <source>
        <dbReference type="Proteomes" id="UP001196661"/>
    </source>
</evidence>
<keyword evidence="1" id="KW-1133">Transmembrane helix</keyword>
<keyword evidence="1" id="KW-0472">Membrane</keyword>
<dbReference type="EMBL" id="JADOER010000004">
    <property type="protein sequence ID" value="MBT9311475.1"/>
    <property type="molecule type" value="Genomic_DNA"/>
</dbReference>
<name>A0ABS5Y106_9CYAN</name>
<evidence type="ECO:0000259" key="2">
    <source>
        <dbReference type="Pfam" id="PF12770"/>
    </source>
</evidence>
<dbReference type="InterPro" id="IPR024983">
    <property type="entry name" value="CHAT_dom"/>
</dbReference>
<feature type="domain" description="CHAT" evidence="2">
    <location>
        <begin position="201"/>
        <end position="498"/>
    </location>
</feature>
<dbReference type="Proteomes" id="UP001196661">
    <property type="component" value="Unassembled WGS sequence"/>
</dbReference>